<name>A0A841GQ38_9BACT</name>
<feature type="signal peptide" evidence="1">
    <location>
        <begin position="1"/>
        <end position="21"/>
    </location>
</feature>
<evidence type="ECO:0000313" key="3">
    <source>
        <dbReference type="Proteomes" id="UP000582837"/>
    </source>
</evidence>
<feature type="chain" id="PRO_5032390695" evidence="1">
    <location>
        <begin position="22"/>
        <end position="262"/>
    </location>
</feature>
<evidence type="ECO:0000313" key="2">
    <source>
        <dbReference type="EMBL" id="MBB6069130.1"/>
    </source>
</evidence>
<organism evidence="2 3">
    <name type="scientific">Longimicrobium terrae</name>
    <dbReference type="NCBI Taxonomy" id="1639882"/>
    <lineage>
        <taxon>Bacteria</taxon>
        <taxon>Pseudomonadati</taxon>
        <taxon>Gemmatimonadota</taxon>
        <taxon>Longimicrobiia</taxon>
        <taxon>Longimicrobiales</taxon>
        <taxon>Longimicrobiaceae</taxon>
        <taxon>Longimicrobium</taxon>
    </lineage>
</organism>
<sequence length="262" mass="27886">MPRHALVLPLLLLMIPATAQAQSGREAWRTDVPCASARRLVPEGTEAGEPAAFSPCPTRACVDLPGGGRVCTCGGTEGPDSLRIEQPGHPVREWGAETDGLAAASGWEAVVAPIGEGGEPVVVIAQRTAISNGLGVNYWQLWPAEPGGAGAPPFVEVQEYDFRGSWVQPRAGGACRLFATRWMGGSEPGRGPGLYLQGRWMAWSGGELRADPARPAVERRYLSSFERERFAGVTGAPFAWFRGPAARRTTLPRDPAFDGGEN</sequence>
<gene>
    <name evidence="2" type="ORF">HNQ61_000745</name>
</gene>
<accession>A0A841GQ38</accession>
<protein>
    <submittedName>
        <fullName evidence="2">Uncharacterized protein</fullName>
    </submittedName>
</protein>
<dbReference type="EMBL" id="JACHIA010000002">
    <property type="protein sequence ID" value="MBB6069130.1"/>
    <property type="molecule type" value="Genomic_DNA"/>
</dbReference>
<comment type="caution">
    <text evidence="2">The sequence shown here is derived from an EMBL/GenBank/DDBJ whole genome shotgun (WGS) entry which is preliminary data.</text>
</comment>
<dbReference type="RefSeq" id="WP_170038185.1">
    <property type="nucleotide sequence ID" value="NZ_JABDTL010000002.1"/>
</dbReference>
<keyword evidence="1" id="KW-0732">Signal</keyword>
<keyword evidence="3" id="KW-1185">Reference proteome</keyword>
<dbReference type="Proteomes" id="UP000582837">
    <property type="component" value="Unassembled WGS sequence"/>
</dbReference>
<evidence type="ECO:0000256" key="1">
    <source>
        <dbReference type="SAM" id="SignalP"/>
    </source>
</evidence>
<reference evidence="2 3" key="1">
    <citation type="submission" date="2020-08" db="EMBL/GenBank/DDBJ databases">
        <title>Genomic Encyclopedia of Type Strains, Phase IV (KMG-IV): sequencing the most valuable type-strain genomes for metagenomic binning, comparative biology and taxonomic classification.</title>
        <authorList>
            <person name="Goeker M."/>
        </authorList>
    </citation>
    <scope>NUCLEOTIDE SEQUENCE [LARGE SCALE GENOMIC DNA]</scope>
    <source>
        <strain evidence="2 3">DSM 29007</strain>
    </source>
</reference>
<dbReference type="AlphaFoldDB" id="A0A841GQ38"/>
<proteinExistence type="predicted"/>